<dbReference type="EMBL" id="CP136600">
    <property type="protein sequence ID" value="WOH36321.1"/>
    <property type="molecule type" value="Genomic_DNA"/>
</dbReference>
<reference evidence="2 3" key="1">
    <citation type="submission" date="2023-09" db="EMBL/GenBank/DDBJ databases">
        <authorList>
            <person name="Qi X."/>
        </authorList>
    </citation>
    <scope>NUCLEOTIDE SEQUENCE [LARGE SCALE GENOMIC DNA]</scope>
    <source>
        <strain evidence="2 3">S1-1</strain>
    </source>
</reference>
<keyword evidence="2" id="KW-0378">Hydrolase</keyword>
<dbReference type="Pfam" id="PF00756">
    <property type="entry name" value="Esterase"/>
    <property type="match status" value="1"/>
</dbReference>
<gene>
    <name evidence="2" type="ORF">RI844_13185</name>
</gene>
<evidence type="ECO:0000313" key="3">
    <source>
        <dbReference type="Proteomes" id="UP001301442"/>
    </source>
</evidence>
<dbReference type="InterPro" id="IPR029058">
    <property type="entry name" value="AB_hydrolase_fold"/>
</dbReference>
<dbReference type="GO" id="GO:0016787">
    <property type="term" value="F:hydrolase activity"/>
    <property type="evidence" value="ECO:0007669"/>
    <property type="project" value="UniProtKB-KW"/>
</dbReference>
<dbReference type="InterPro" id="IPR000801">
    <property type="entry name" value="Esterase-like"/>
</dbReference>
<dbReference type="PANTHER" id="PTHR48098">
    <property type="entry name" value="ENTEROCHELIN ESTERASE-RELATED"/>
    <property type="match status" value="1"/>
</dbReference>
<dbReference type="SUPFAM" id="SSF53474">
    <property type="entry name" value="alpha/beta-Hydrolases"/>
    <property type="match status" value="1"/>
</dbReference>
<dbReference type="PANTHER" id="PTHR48098:SF6">
    <property type="entry name" value="FERRI-BACILLIBACTIN ESTERASE BESA"/>
    <property type="match status" value="1"/>
</dbReference>
<proteinExistence type="predicted"/>
<dbReference type="Proteomes" id="UP001301442">
    <property type="component" value="Chromosome"/>
</dbReference>
<keyword evidence="3" id="KW-1185">Reference proteome</keyword>
<dbReference type="Gene3D" id="3.40.50.1820">
    <property type="entry name" value="alpha/beta hydrolase"/>
    <property type="match status" value="1"/>
</dbReference>
<dbReference type="InterPro" id="IPR050583">
    <property type="entry name" value="Mycobacterial_A85_antigen"/>
</dbReference>
<evidence type="ECO:0000313" key="2">
    <source>
        <dbReference type="EMBL" id="WOH36321.1"/>
    </source>
</evidence>
<dbReference type="RefSeq" id="WP_348395135.1">
    <property type="nucleotide sequence ID" value="NZ_CP136600.1"/>
</dbReference>
<feature type="chain" id="PRO_5047392198" evidence="1">
    <location>
        <begin position="20"/>
        <end position="307"/>
    </location>
</feature>
<organism evidence="2 3">
    <name type="scientific">Thalassotalea fonticola</name>
    <dbReference type="NCBI Taxonomy" id="3065649"/>
    <lineage>
        <taxon>Bacteria</taxon>
        <taxon>Pseudomonadati</taxon>
        <taxon>Pseudomonadota</taxon>
        <taxon>Gammaproteobacteria</taxon>
        <taxon>Alteromonadales</taxon>
        <taxon>Colwelliaceae</taxon>
        <taxon>Thalassotalea</taxon>
    </lineage>
</organism>
<dbReference type="PROSITE" id="PS51257">
    <property type="entry name" value="PROKAR_LIPOPROTEIN"/>
    <property type="match status" value="1"/>
</dbReference>
<feature type="signal peptide" evidence="1">
    <location>
        <begin position="1"/>
        <end position="19"/>
    </location>
</feature>
<keyword evidence="1" id="KW-0732">Signal</keyword>
<sequence>MNRLLSSLILIALSCHCLADDPIPVVNKGSIERIEPFKSTLINSRYIDVWLPPGYSQNSKYDVLYMHDGRMLFDANITWNKQEWMVDEVAGSLIEQKKVRPFIVVAIPNAVKNRHSEFFPQQPFEQLSKQQQAQMYQLDKSADLPLFNTKVYSDRYLEFIVTDIVPFIEANYSVNKGGKHRYLAGSSMGGLISWYGLLQYPNEFAGAICMSTHWPGIFTDNKPIFDAFKAYIEKHLPALSTQKIYFDYGDQTLDAMYPKLQTQIDAVFNQQQYPKSQWQSLFFEGENHSEQAWSKRLHIPLEFIFAQ</sequence>
<evidence type="ECO:0000256" key="1">
    <source>
        <dbReference type="SAM" id="SignalP"/>
    </source>
</evidence>
<name>A0ABZ0GLP4_9GAMM</name>
<accession>A0ABZ0GLP4</accession>
<protein>
    <submittedName>
        <fullName evidence="2">Alpha/beta hydrolase-fold protein</fullName>
    </submittedName>
</protein>